<evidence type="ECO:0000256" key="1">
    <source>
        <dbReference type="SAM" id="Phobius"/>
    </source>
</evidence>
<keyword evidence="1" id="KW-1133">Transmembrane helix</keyword>
<evidence type="ECO:0000313" key="2">
    <source>
        <dbReference type="Proteomes" id="UP000050795"/>
    </source>
</evidence>
<protein>
    <submittedName>
        <fullName evidence="3">Uncharacterized protein</fullName>
    </submittedName>
</protein>
<dbReference type="Proteomes" id="UP000050795">
    <property type="component" value="Unassembled WGS sequence"/>
</dbReference>
<organism evidence="2 3">
    <name type="scientific">Trichobilharzia regenti</name>
    <name type="common">Nasal bird schistosome</name>
    <dbReference type="NCBI Taxonomy" id="157069"/>
    <lineage>
        <taxon>Eukaryota</taxon>
        <taxon>Metazoa</taxon>
        <taxon>Spiralia</taxon>
        <taxon>Lophotrochozoa</taxon>
        <taxon>Platyhelminthes</taxon>
        <taxon>Trematoda</taxon>
        <taxon>Digenea</taxon>
        <taxon>Strigeidida</taxon>
        <taxon>Schistosomatoidea</taxon>
        <taxon>Schistosomatidae</taxon>
        <taxon>Trichobilharzia</taxon>
    </lineage>
</organism>
<dbReference type="WBParaSite" id="TREG1_58030.1">
    <property type="protein sequence ID" value="TREG1_58030.1"/>
    <property type="gene ID" value="TREG1_58030"/>
</dbReference>
<sequence>MFKSAANKFFKDLEKICIYEGINRLKHIRCFGIFCVTHSILLGYLTYNRNAFEPLEEKLRGSSKKLRDNPNFSILSKYDWYKSWSTMVKNTQEKLHINEMNSVFTGLAAVSCLVLGFIVPRRLIRQMSLIVTKNDATAKIEKYIEINTYGAFGIRGKGVTFRKPLSEIKFQYKLHETNLSRLTLQMKNVPIVFLLDLKVKQYINEEELHCLVCDTTEE</sequence>
<dbReference type="Pfam" id="PF06979">
    <property type="entry name" value="TMEM70"/>
    <property type="match status" value="1"/>
</dbReference>
<keyword evidence="1" id="KW-0472">Membrane</keyword>
<keyword evidence="1" id="KW-0812">Transmembrane</keyword>
<accession>A0AA85K2V6</accession>
<dbReference type="InterPro" id="IPR045325">
    <property type="entry name" value="TMEM70/TMEM186/TMEM223"/>
</dbReference>
<name>A0AA85K2V6_TRIRE</name>
<evidence type="ECO:0000313" key="3">
    <source>
        <dbReference type="WBParaSite" id="TREG1_58030.1"/>
    </source>
</evidence>
<reference evidence="2" key="1">
    <citation type="submission" date="2022-06" db="EMBL/GenBank/DDBJ databases">
        <authorList>
            <person name="Berger JAMES D."/>
            <person name="Berger JAMES D."/>
        </authorList>
    </citation>
    <scope>NUCLEOTIDE SEQUENCE [LARGE SCALE GENOMIC DNA]</scope>
</reference>
<feature type="transmembrane region" description="Helical" evidence="1">
    <location>
        <begin position="100"/>
        <end position="119"/>
    </location>
</feature>
<reference evidence="3" key="2">
    <citation type="submission" date="2023-11" db="UniProtKB">
        <authorList>
            <consortium name="WormBaseParasite"/>
        </authorList>
    </citation>
    <scope>IDENTIFICATION</scope>
</reference>
<proteinExistence type="predicted"/>
<dbReference type="AlphaFoldDB" id="A0AA85K2V6"/>
<keyword evidence="2" id="KW-1185">Reference proteome</keyword>